<proteinExistence type="predicted"/>
<feature type="compositionally biased region" description="Low complexity" evidence="1">
    <location>
        <begin position="55"/>
        <end position="81"/>
    </location>
</feature>
<sequence>MASARLRVCTIAVITALAGTLVVAPAQAEPTPPPAPPPTTATTQPPTTQPPQLPQSPALTENRLGAQATATPPAAPGQLGPIDPGPDGSPNIENEPSKAQPIAPLPALDPGPDGRVQIDRVPIAPNPPVTPSTLDLPLRPGQELVDATSAEALATLAKAGRTTPDGKPALDANALQPQVRSAQVVDPGRRATLQELIDALTSGNLPPPLPVDPLALLNQLPDGIPRITYRVCSESQTKAVSCSLTLPLGVPAIVDVTGDRTPDVLTDLVPVAAPGDIAAVVREITNLDREIAIARDRLNVVTELLKDPLNVILHPELLVEKLNLEKLLQDLGNTLQAKTEALLNLVHLGLGVVNLRLPTSEFAGRDLPAHVWAVYDLPTHKRISVGFDGFRRGAGLPTAAIGVYTFAPLQVLRGIFDIKASVLQVGAASSLAVTAGLANVTDDDQGLPYDPTVASARFEPVPGVFTAHAFIDPGATDRDQRATVDASVSTRTKLDVQVLSNSSAANRFDQLVVDQLPKQVSAALIRPRDGGDDIVDYTATDAINDVLFADFVYAGERLDASVRAAAKNLPTQWRGALNSANDHVTLDYDSAGALSSLDASFFDREPAIVLRGALRELPTTINVDANLPGRHVLFDANTPLGSAEVFVSKELGDYAPLGGDHATAVLNGTKLGASARVTGLRKIDVYFDQHPRGGTEFTPGGQPFVAAGIVDGKQKTRLDVSNLPATLGFDLDTVARRVQFNASSVVERVKAAYVDTAAGPSAVAAINGLPRTVDVRYDLGDKPKVSYRASSAVPRAELFVSPQGVERLDPNGHHYLSTALTDLPTEVDVLVDLPARHLDGTSSAPIGSIAAVARVPFAGRDYLAIGELTGVPARFDADFGDGLMRFRGLSGALGAARFSVTNHGGATMPAGQHVSAHYRQVTGDFDGSVSIRNLTLAEYARGPAKQVANLQLDTDGQPVFVDADVLLAANGADDTRLAVTSRIDHLPTNLTLTIDLADGKLTYTGDKSIGLLADVHVGKVAALNGLGAPLFDNGVAVRARGCAEGAGCVKDTSPICTLFGRCLGLVGTIRLPGLPTSLAIDLVGKEIELTGYTATAPLTAYVEISGLLPNLPRLEGQVTLDGLPSGVDLTVGPITVDGNPARVDVGYRASAPLGVLKIAAEADTQTSFGTLRARASVDKLPATVHVVGTFDARTTLGVHNSAPINEITAALSGVDAGYLSASATGVPADLDVVVDAPAKHFESSASSALGGITFRAAKVPFGGREYQAFAQALNIPAKMTADWADGNFKFQSTSGAIGSAAFAVTNHQGATAPRGQHVAAHYNQGNGDLDASAAVGSLSLVAVAPKPDGVGFDMRSGDGTFAFDGDFLLAADNRYTAFGRVSLPSSLDVRYGDGKLSYRTDRPVGLLAEARVGKVAALNAIGQVPLYEHGIAAEARSCTGAGCTRDDGPICSLLGKCFGLVSTVSLPGLPTVVEVDMAAKKIDVVGYRPPAGAPLNAYVRLDGLFDVAPYAAAKATLRGLPSPFDLHIGPFGFDQTDPKRAHDLQVQYSASGGIDVLELRAEANTTTEYGNLRGAADVHGVPASLQVTGKFGDNSHVRVAASSPISMVNAHVTGLYAGAPASARARLTDIPACDAGPNAPCVDVDIKGTDDRGNALKVPVITVTSAAPGLDAEAFVQGTFAQKNDEDHDEGQQGLQINDVFAKLVDLGERVTVTVAENDLKTFSTRLVSQPGPTGSVLVGGAFELKEEQGGDIKEFEQDILACVGIPILTLHVNDGHIKARNLRIDGVYVVVDGVRDMTIRPGLFYVGIGVEGSYDRFSMVAPSVRAQLDMDLSLRIEKFDQPLFPLYKWDFKTNPDDVYSGLRFHVFDMKKRTNAQFLVMIGTTPVWLYPVEASPGKLGYQIPADQGVSGITVLPPPGMGDPSTRKFVFSMMDPGRLVNGQMQYLDGESAQLLDIAVSQAFSPFPPEGDSGGGPC</sequence>
<evidence type="ECO:0000313" key="4">
    <source>
        <dbReference type="Proteomes" id="UP001595690"/>
    </source>
</evidence>
<evidence type="ECO:0000313" key="3">
    <source>
        <dbReference type="EMBL" id="MFC3895406.1"/>
    </source>
</evidence>
<organism evidence="3 4">
    <name type="scientific">Lentzea rhizosphaerae</name>
    <dbReference type="NCBI Taxonomy" id="2041025"/>
    <lineage>
        <taxon>Bacteria</taxon>
        <taxon>Bacillati</taxon>
        <taxon>Actinomycetota</taxon>
        <taxon>Actinomycetes</taxon>
        <taxon>Pseudonocardiales</taxon>
        <taxon>Pseudonocardiaceae</taxon>
        <taxon>Lentzea</taxon>
    </lineage>
</organism>
<dbReference type="EMBL" id="JBHRZI010000023">
    <property type="protein sequence ID" value="MFC3895406.1"/>
    <property type="molecule type" value="Genomic_DNA"/>
</dbReference>
<protein>
    <submittedName>
        <fullName evidence="3">Uncharacterized protein</fullName>
    </submittedName>
</protein>
<accession>A0ABV8C088</accession>
<dbReference type="Proteomes" id="UP001595690">
    <property type="component" value="Unassembled WGS sequence"/>
</dbReference>
<feature type="compositionally biased region" description="Pro residues" evidence="1">
    <location>
        <begin position="30"/>
        <end position="39"/>
    </location>
</feature>
<comment type="caution">
    <text evidence="3">The sequence shown here is derived from an EMBL/GenBank/DDBJ whole genome shotgun (WGS) entry which is preliminary data.</text>
</comment>
<gene>
    <name evidence="3" type="ORF">ACFOWZ_28335</name>
</gene>
<keyword evidence="4" id="KW-1185">Reference proteome</keyword>
<feature type="chain" id="PRO_5046791526" evidence="2">
    <location>
        <begin position="29"/>
        <end position="1976"/>
    </location>
</feature>
<dbReference type="RefSeq" id="WP_382376951.1">
    <property type="nucleotide sequence ID" value="NZ_JBHRZI010000023.1"/>
</dbReference>
<feature type="region of interest" description="Disordered" evidence="1">
    <location>
        <begin position="26"/>
        <end position="117"/>
    </location>
</feature>
<evidence type="ECO:0000256" key="2">
    <source>
        <dbReference type="SAM" id="SignalP"/>
    </source>
</evidence>
<evidence type="ECO:0000256" key="1">
    <source>
        <dbReference type="SAM" id="MobiDB-lite"/>
    </source>
</evidence>
<reference evidence="4" key="1">
    <citation type="journal article" date="2019" name="Int. J. Syst. Evol. Microbiol.">
        <title>The Global Catalogue of Microorganisms (GCM) 10K type strain sequencing project: providing services to taxonomists for standard genome sequencing and annotation.</title>
        <authorList>
            <consortium name="The Broad Institute Genomics Platform"/>
            <consortium name="The Broad Institute Genome Sequencing Center for Infectious Disease"/>
            <person name="Wu L."/>
            <person name="Ma J."/>
        </authorList>
    </citation>
    <scope>NUCLEOTIDE SEQUENCE [LARGE SCALE GENOMIC DNA]</scope>
    <source>
        <strain evidence="4">CGMCC 4.7405</strain>
    </source>
</reference>
<keyword evidence="2" id="KW-0732">Signal</keyword>
<name>A0ABV8C088_9PSEU</name>
<feature type="signal peptide" evidence="2">
    <location>
        <begin position="1"/>
        <end position="28"/>
    </location>
</feature>